<dbReference type="EMBL" id="FUEG01000001">
    <property type="protein sequence ID" value="SJK98323.1"/>
    <property type="molecule type" value="Genomic_DNA"/>
</dbReference>
<reference evidence="3" key="1">
    <citation type="journal article" date="2017" name="Nat. Ecol. Evol.">
        <title>Genome expansion and lineage-specific genetic innovations in the forest pathogenic fungi Armillaria.</title>
        <authorList>
            <person name="Sipos G."/>
            <person name="Prasanna A.N."/>
            <person name="Walter M.C."/>
            <person name="O'Connor E."/>
            <person name="Balint B."/>
            <person name="Krizsan K."/>
            <person name="Kiss B."/>
            <person name="Hess J."/>
            <person name="Varga T."/>
            <person name="Slot J."/>
            <person name="Riley R."/>
            <person name="Boka B."/>
            <person name="Rigling D."/>
            <person name="Barry K."/>
            <person name="Lee J."/>
            <person name="Mihaltcheva S."/>
            <person name="LaButti K."/>
            <person name="Lipzen A."/>
            <person name="Waldron R."/>
            <person name="Moloney N.M."/>
            <person name="Sperisen C."/>
            <person name="Kredics L."/>
            <person name="Vagvoelgyi C."/>
            <person name="Patrignani A."/>
            <person name="Fitzpatrick D."/>
            <person name="Nagy I."/>
            <person name="Doyle S."/>
            <person name="Anderson J.B."/>
            <person name="Grigoriev I.V."/>
            <person name="Gueldener U."/>
            <person name="Muensterkoetter M."/>
            <person name="Nagy L.G."/>
        </authorList>
    </citation>
    <scope>NUCLEOTIDE SEQUENCE [LARGE SCALE GENOMIC DNA]</scope>
    <source>
        <strain evidence="3">C18/9</strain>
    </source>
</reference>
<feature type="region of interest" description="Disordered" evidence="1">
    <location>
        <begin position="1"/>
        <end position="31"/>
    </location>
</feature>
<evidence type="ECO:0000313" key="3">
    <source>
        <dbReference type="Proteomes" id="UP000219338"/>
    </source>
</evidence>
<sequence length="117" mass="13188">MSTPNPVFLPPLHGLPERLKPGPHSHEHRTHGALKLATALYPRSGSLLVSEDGNIAVRMHSDITTVFAVNHEPPQQSPSLQVDLPFRAINFRKVRELNVRNHVVYKLKELRRSGDLH</sequence>
<protein>
    <submittedName>
        <fullName evidence="2">Uncharacterized protein</fullName>
    </submittedName>
</protein>
<keyword evidence="3" id="KW-1185">Reference proteome</keyword>
<proteinExistence type="predicted"/>
<name>A0A284QPF1_ARMOS</name>
<gene>
    <name evidence="2" type="ORF">ARMOST_01588</name>
</gene>
<organism evidence="2 3">
    <name type="scientific">Armillaria ostoyae</name>
    <name type="common">Armillaria root rot fungus</name>
    <dbReference type="NCBI Taxonomy" id="47428"/>
    <lineage>
        <taxon>Eukaryota</taxon>
        <taxon>Fungi</taxon>
        <taxon>Dikarya</taxon>
        <taxon>Basidiomycota</taxon>
        <taxon>Agaricomycotina</taxon>
        <taxon>Agaricomycetes</taxon>
        <taxon>Agaricomycetidae</taxon>
        <taxon>Agaricales</taxon>
        <taxon>Marasmiineae</taxon>
        <taxon>Physalacriaceae</taxon>
        <taxon>Armillaria</taxon>
    </lineage>
</organism>
<evidence type="ECO:0000256" key="1">
    <source>
        <dbReference type="SAM" id="MobiDB-lite"/>
    </source>
</evidence>
<dbReference type="Proteomes" id="UP000219338">
    <property type="component" value="Unassembled WGS sequence"/>
</dbReference>
<dbReference type="AlphaFoldDB" id="A0A284QPF1"/>
<accession>A0A284QPF1</accession>
<evidence type="ECO:0000313" key="2">
    <source>
        <dbReference type="EMBL" id="SJK98323.1"/>
    </source>
</evidence>
<feature type="compositionally biased region" description="Basic residues" evidence="1">
    <location>
        <begin position="21"/>
        <end position="31"/>
    </location>
</feature>